<evidence type="ECO:0000313" key="4">
    <source>
        <dbReference type="Proteomes" id="UP000830116"/>
    </source>
</evidence>
<keyword evidence="2" id="KW-1133">Transmembrane helix</keyword>
<sequence>MFFIQNADVPRGTIGFMRIISLIIISLCLLACNKPEKNPELRDPIHSAIEAELKATDVAIAGEQKTLADHEKTLADVVPQTGQIKYAQKRVRESKERLTKLLQEKQYLELKKKARARDSKKSYLAAFKKGETWPDPKEWDSYQAEERLRKAKRTWDVQERIKQAGLGNEKAGSAPAPSGH</sequence>
<reference evidence="3" key="1">
    <citation type="submission" date="2022-03" db="EMBL/GenBank/DDBJ databases">
        <title>Genome Identification and Characterization of new species Bdellovibrio reynosense LBG001 sp. nov. from a Mexico soil sample.</title>
        <authorList>
            <person name="Camilli A."/>
            <person name="Ajao Y."/>
            <person name="Guo X."/>
        </authorList>
    </citation>
    <scope>NUCLEOTIDE SEQUENCE</scope>
    <source>
        <strain evidence="3">LBG001</strain>
    </source>
</reference>
<evidence type="ECO:0000313" key="3">
    <source>
        <dbReference type="EMBL" id="UOF00405.1"/>
    </source>
</evidence>
<proteinExistence type="predicted"/>
<keyword evidence="1" id="KW-0175">Coiled coil</keyword>
<evidence type="ECO:0000256" key="1">
    <source>
        <dbReference type="SAM" id="Coils"/>
    </source>
</evidence>
<feature type="coiled-coil region" evidence="1">
    <location>
        <begin position="84"/>
        <end position="111"/>
    </location>
</feature>
<dbReference type="EMBL" id="CP093442">
    <property type="protein sequence ID" value="UOF00405.1"/>
    <property type="molecule type" value="Genomic_DNA"/>
</dbReference>
<evidence type="ECO:0000256" key="2">
    <source>
        <dbReference type="SAM" id="Phobius"/>
    </source>
</evidence>
<dbReference type="RefSeq" id="WP_243536313.1">
    <property type="nucleotide sequence ID" value="NZ_CP093442.1"/>
</dbReference>
<dbReference type="Proteomes" id="UP000830116">
    <property type="component" value="Chromosome"/>
</dbReference>
<protein>
    <recommendedName>
        <fullName evidence="5">Lipoprotein</fullName>
    </recommendedName>
</protein>
<keyword evidence="2" id="KW-0472">Membrane</keyword>
<gene>
    <name evidence="3" type="ORF">MNR06_11920</name>
</gene>
<keyword evidence="4" id="KW-1185">Reference proteome</keyword>
<organism evidence="3 4">
    <name type="scientific">Bdellovibrio reynosensis</name>
    <dbReference type="NCBI Taxonomy" id="2835041"/>
    <lineage>
        <taxon>Bacteria</taxon>
        <taxon>Pseudomonadati</taxon>
        <taxon>Bdellovibrionota</taxon>
        <taxon>Bdellovibrionia</taxon>
        <taxon>Bdellovibrionales</taxon>
        <taxon>Pseudobdellovibrionaceae</taxon>
        <taxon>Bdellovibrio</taxon>
    </lineage>
</organism>
<accession>A0ABY4C683</accession>
<keyword evidence="2" id="KW-0812">Transmembrane</keyword>
<evidence type="ECO:0008006" key="5">
    <source>
        <dbReference type="Google" id="ProtNLM"/>
    </source>
</evidence>
<feature type="transmembrane region" description="Helical" evidence="2">
    <location>
        <begin position="12"/>
        <end position="32"/>
    </location>
</feature>
<name>A0ABY4C683_9BACT</name>